<sequence>MKMLFKLFLLLSVAACGLAQNNDNADYWQDLYDSQWYDEEIEKLGLDSFEWDNSKDIDGPQSNNKNDGVEELGHDEKNVDEEISNFGESQESNQSEESNIANDILNQELKEFISQNGTQSEIENEKSVDENGNDYVLEDNRLVSEEKIDVEDNLTDEKFEDLKEDVVDLPKNSDLDKIDDYVIEDSRLLSKDEFESLDDLTVHNKNNEDVENVESMFNEPFFNKSQEQESGGIVNPIINTNEQDSNNEKSEVDMDEDKSLQDAQEEIGAKQQDSDILKETKQLLENIESSFANSDEDNIDKVNDDLDYDLKKLFETFDKLSQNAQDEIQKPLFEVDKPEAVHNEIADYEEKFQRPYNEEAILKLRQDYEESINNPDYWDDYQNSNENKHKDESDAQKDEQSDLSIDEILKKLDEELEKDADDDIVRDEKVYENDALHANEDVNETGDSIEKQAIRDSASNEDEFESKKSAYIPTEKYTEVHSNLVEELTSAELKSKIDELMNTYADELDVDADGFDRNVAPVHITLKLDEPVEITSPDYPNFYPTNNIIDWIFEGDGMGIELNITDLSLNGFMGDYLLIKPGGLDHTGQDGLVFSFHLNSERRYRFLDVDRMFVRFRAHPGMQFARGFKFSVKLVGPKLTLPEPVPTPTPAPELPEETLTVFFEGLVVGEFRNRSEEFRSIIADMATLYINRHGIDPGYEPT</sequence>
<dbReference type="EMBL" id="BGZK01000010">
    <property type="protein sequence ID" value="GBP03572.1"/>
    <property type="molecule type" value="Genomic_DNA"/>
</dbReference>
<feature type="domain" description="CUB" evidence="4">
    <location>
        <begin position="522"/>
        <end position="635"/>
    </location>
</feature>
<dbReference type="OrthoDB" id="6128690at2759"/>
<evidence type="ECO:0000256" key="1">
    <source>
        <dbReference type="ARBA" id="ARBA00023157"/>
    </source>
</evidence>
<name>A0A4C1SN96_EUMVA</name>
<feature type="compositionally biased region" description="Basic and acidic residues" evidence="2">
    <location>
        <begin position="386"/>
        <end position="400"/>
    </location>
</feature>
<organism evidence="5 6">
    <name type="scientific">Eumeta variegata</name>
    <name type="common">Bagworm moth</name>
    <name type="synonym">Eumeta japonica</name>
    <dbReference type="NCBI Taxonomy" id="151549"/>
    <lineage>
        <taxon>Eukaryota</taxon>
        <taxon>Metazoa</taxon>
        <taxon>Ecdysozoa</taxon>
        <taxon>Arthropoda</taxon>
        <taxon>Hexapoda</taxon>
        <taxon>Insecta</taxon>
        <taxon>Pterygota</taxon>
        <taxon>Neoptera</taxon>
        <taxon>Endopterygota</taxon>
        <taxon>Lepidoptera</taxon>
        <taxon>Glossata</taxon>
        <taxon>Ditrysia</taxon>
        <taxon>Tineoidea</taxon>
        <taxon>Psychidae</taxon>
        <taxon>Oiketicinae</taxon>
        <taxon>Eumeta</taxon>
    </lineage>
</organism>
<feature type="region of interest" description="Disordered" evidence="2">
    <location>
        <begin position="225"/>
        <end position="276"/>
    </location>
</feature>
<feature type="region of interest" description="Disordered" evidence="2">
    <location>
        <begin position="373"/>
        <end position="403"/>
    </location>
</feature>
<dbReference type="Gene3D" id="2.60.120.290">
    <property type="entry name" value="Spermadhesin, CUB domain"/>
    <property type="match status" value="1"/>
</dbReference>
<feature type="compositionally biased region" description="Basic and acidic residues" evidence="2">
    <location>
        <begin position="67"/>
        <end position="77"/>
    </location>
</feature>
<dbReference type="InterPro" id="IPR035914">
    <property type="entry name" value="Sperma_CUB_dom_sf"/>
</dbReference>
<evidence type="ECO:0000313" key="6">
    <source>
        <dbReference type="Proteomes" id="UP000299102"/>
    </source>
</evidence>
<keyword evidence="6" id="KW-1185">Reference proteome</keyword>
<dbReference type="CDD" id="cd00041">
    <property type="entry name" value="CUB"/>
    <property type="match status" value="1"/>
</dbReference>
<feature type="chain" id="PRO_5020025676" description="CUB domain-containing protein" evidence="3">
    <location>
        <begin position="20"/>
        <end position="702"/>
    </location>
</feature>
<dbReference type="SMART" id="SM00042">
    <property type="entry name" value="CUB"/>
    <property type="match status" value="1"/>
</dbReference>
<evidence type="ECO:0000256" key="3">
    <source>
        <dbReference type="SAM" id="SignalP"/>
    </source>
</evidence>
<gene>
    <name evidence="5" type="ORF">EVAR_101883_1</name>
</gene>
<reference evidence="5 6" key="1">
    <citation type="journal article" date="2019" name="Commun. Biol.">
        <title>The bagworm genome reveals a unique fibroin gene that provides high tensile strength.</title>
        <authorList>
            <person name="Kono N."/>
            <person name="Nakamura H."/>
            <person name="Ohtoshi R."/>
            <person name="Tomita M."/>
            <person name="Numata K."/>
            <person name="Arakawa K."/>
        </authorList>
    </citation>
    <scope>NUCLEOTIDE SEQUENCE [LARGE SCALE GENOMIC DNA]</scope>
</reference>
<feature type="compositionally biased region" description="Basic and acidic residues" evidence="2">
    <location>
        <begin position="246"/>
        <end position="260"/>
    </location>
</feature>
<keyword evidence="3" id="KW-0732">Signal</keyword>
<dbReference type="STRING" id="151549.A0A4C1SN96"/>
<feature type="signal peptide" evidence="3">
    <location>
        <begin position="1"/>
        <end position="19"/>
    </location>
</feature>
<feature type="region of interest" description="Disordered" evidence="2">
    <location>
        <begin position="52"/>
        <end position="99"/>
    </location>
</feature>
<dbReference type="InterPro" id="IPR000859">
    <property type="entry name" value="CUB_dom"/>
</dbReference>
<evidence type="ECO:0000259" key="4">
    <source>
        <dbReference type="SMART" id="SM00042"/>
    </source>
</evidence>
<keyword evidence="1" id="KW-1015">Disulfide bond</keyword>
<evidence type="ECO:0000313" key="5">
    <source>
        <dbReference type="EMBL" id="GBP03572.1"/>
    </source>
</evidence>
<feature type="compositionally biased region" description="Low complexity" evidence="2">
    <location>
        <begin position="88"/>
        <end position="99"/>
    </location>
</feature>
<comment type="caution">
    <text evidence="5">The sequence shown here is derived from an EMBL/GenBank/DDBJ whole genome shotgun (WGS) entry which is preliminary data.</text>
</comment>
<dbReference type="AlphaFoldDB" id="A0A4C1SN96"/>
<dbReference type="Proteomes" id="UP000299102">
    <property type="component" value="Unassembled WGS sequence"/>
</dbReference>
<dbReference type="SUPFAM" id="SSF49854">
    <property type="entry name" value="Spermadhesin, CUB domain"/>
    <property type="match status" value="1"/>
</dbReference>
<accession>A0A4C1SN96</accession>
<evidence type="ECO:0000256" key="2">
    <source>
        <dbReference type="SAM" id="MobiDB-lite"/>
    </source>
</evidence>
<proteinExistence type="predicted"/>
<protein>
    <recommendedName>
        <fullName evidence="4">CUB domain-containing protein</fullName>
    </recommendedName>
</protein>